<dbReference type="InterPro" id="IPR035906">
    <property type="entry name" value="MetI-like_sf"/>
</dbReference>
<keyword evidence="11" id="KW-1185">Reference proteome</keyword>
<evidence type="ECO:0000256" key="7">
    <source>
        <dbReference type="RuleBase" id="RU363032"/>
    </source>
</evidence>
<dbReference type="RefSeq" id="WP_011719272.1">
    <property type="nucleotide sequence ID" value="NC_008578.1"/>
</dbReference>
<feature type="transmembrane region" description="Helical" evidence="7">
    <location>
        <begin position="33"/>
        <end position="55"/>
    </location>
</feature>
<dbReference type="AlphaFoldDB" id="A0LRZ9"/>
<feature type="region of interest" description="Disordered" evidence="8">
    <location>
        <begin position="1"/>
        <end position="27"/>
    </location>
</feature>
<dbReference type="STRING" id="351607.Acel_0435"/>
<evidence type="ECO:0000256" key="2">
    <source>
        <dbReference type="ARBA" id="ARBA00022448"/>
    </source>
</evidence>
<keyword evidence="2 7" id="KW-0813">Transport</keyword>
<dbReference type="KEGG" id="ace:Acel_0435"/>
<dbReference type="PANTHER" id="PTHR30193:SF37">
    <property type="entry name" value="INNER MEMBRANE ABC TRANSPORTER PERMEASE PROTEIN YCJO"/>
    <property type="match status" value="1"/>
</dbReference>
<evidence type="ECO:0000259" key="9">
    <source>
        <dbReference type="PROSITE" id="PS50928"/>
    </source>
</evidence>
<dbReference type="eggNOG" id="COG1175">
    <property type="taxonomic scope" value="Bacteria"/>
</dbReference>
<dbReference type="PROSITE" id="PS50928">
    <property type="entry name" value="ABC_TM1"/>
    <property type="match status" value="1"/>
</dbReference>
<evidence type="ECO:0000256" key="8">
    <source>
        <dbReference type="SAM" id="MobiDB-lite"/>
    </source>
</evidence>
<dbReference type="InParanoid" id="A0LRZ9"/>
<dbReference type="EMBL" id="CP000481">
    <property type="protein sequence ID" value="ABK52209.1"/>
    <property type="molecule type" value="Genomic_DNA"/>
</dbReference>
<dbReference type="InterPro" id="IPR000515">
    <property type="entry name" value="MetI-like"/>
</dbReference>
<evidence type="ECO:0000313" key="11">
    <source>
        <dbReference type="Proteomes" id="UP000008221"/>
    </source>
</evidence>
<comment type="subcellular location">
    <subcellularLocation>
        <location evidence="1 7">Cell membrane</location>
        <topology evidence="1 7">Multi-pass membrane protein</topology>
    </subcellularLocation>
</comment>
<keyword evidence="5 7" id="KW-1133">Transmembrane helix</keyword>
<evidence type="ECO:0000256" key="5">
    <source>
        <dbReference type="ARBA" id="ARBA00022989"/>
    </source>
</evidence>
<comment type="similarity">
    <text evidence="7">Belongs to the binding-protein-dependent transport system permease family.</text>
</comment>
<evidence type="ECO:0000256" key="4">
    <source>
        <dbReference type="ARBA" id="ARBA00022692"/>
    </source>
</evidence>
<feature type="transmembrane region" description="Helical" evidence="7">
    <location>
        <begin position="235"/>
        <end position="258"/>
    </location>
</feature>
<sequence>MASSTVTPGRLTARPPHATQRRRTGSTLGHRRAWAGAAMSLPAFILVAAVLGIPIGQAVYYSMTDWNGLTAHWIGPAAYRREFADPTFWRVLQNNALLLLAVPVALAVGLAIAYVLNQHIPGWRIFRTLIFFPTAISWVVIGMVASRFFAGEGTLNDILRSLGLGFLHTDLLSGTRTALLAVAITFIWSMVGTNMVIFLAGMATLDPALHEAARLDGAGGWTVFRRIVLPQLKRFIQFAFTITVISAFTALFSLIFVMTGGGPGYGTTTLEFFVYQTAFSKSQFGLGAMLGVVLFVIMVVVGLIQLRVLRTRD</sequence>
<organism evidence="10 11">
    <name type="scientific">Acidothermus cellulolyticus (strain ATCC 43068 / DSM 8971 / 11B)</name>
    <dbReference type="NCBI Taxonomy" id="351607"/>
    <lineage>
        <taxon>Bacteria</taxon>
        <taxon>Bacillati</taxon>
        <taxon>Actinomycetota</taxon>
        <taxon>Actinomycetes</taxon>
        <taxon>Acidothermales</taxon>
        <taxon>Acidothermaceae</taxon>
        <taxon>Acidothermus</taxon>
    </lineage>
</organism>
<keyword evidence="3" id="KW-1003">Cell membrane</keyword>
<keyword evidence="4 7" id="KW-0812">Transmembrane</keyword>
<proteinExistence type="inferred from homology"/>
<dbReference type="Gene3D" id="1.10.3720.10">
    <property type="entry name" value="MetI-like"/>
    <property type="match status" value="1"/>
</dbReference>
<dbReference type="HOGENOM" id="CLU_016047_0_2_11"/>
<protein>
    <submittedName>
        <fullName evidence="10">Carbohydrate ABC transporter membrane protein 1, CUT1 family</fullName>
    </submittedName>
</protein>
<reference evidence="10 11" key="1">
    <citation type="journal article" date="2009" name="Genome Res.">
        <title>Complete genome of the cellulolytic thermophile Acidothermus cellulolyticus 11B provides insights into its ecophysiological and evolutionary adaptations.</title>
        <authorList>
            <person name="Barabote R.D."/>
            <person name="Xie G."/>
            <person name="Leu D.H."/>
            <person name="Normand P."/>
            <person name="Necsulea A."/>
            <person name="Daubin V."/>
            <person name="Medigue C."/>
            <person name="Adney W.S."/>
            <person name="Xu X.C."/>
            <person name="Lapidus A."/>
            <person name="Parales R.E."/>
            <person name="Detter C."/>
            <person name="Pujic P."/>
            <person name="Bruce D."/>
            <person name="Lavire C."/>
            <person name="Challacombe J.F."/>
            <person name="Brettin T.S."/>
            <person name="Berry A.M."/>
        </authorList>
    </citation>
    <scope>NUCLEOTIDE SEQUENCE [LARGE SCALE GENOMIC DNA]</scope>
    <source>
        <strain evidence="11">ATCC 43068 / DSM 8971 / 11B</strain>
    </source>
</reference>
<dbReference type="InterPro" id="IPR051393">
    <property type="entry name" value="ABC_transporter_permease"/>
</dbReference>
<feature type="domain" description="ABC transmembrane type-1" evidence="9">
    <location>
        <begin position="91"/>
        <end position="305"/>
    </location>
</feature>
<name>A0LRZ9_ACIC1</name>
<dbReference type="OrthoDB" id="4319190at2"/>
<dbReference type="CDD" id="cd06261">
    <property type="entry name" value="TM_PBP2"/>
    <property type="match status" value="1"/>
</dbReference>
<dbReference type="Pfam" id="PF00528">
    <property type="entry name" value="BPD_transp_1"/>
    <property type="match status" value="1"/>
</dbReference>
<feature type="transmembrane region" description="Helical" evidence="7">
    <location>
        <begin position="284"/>
        <end position="304"/>
    </location>
</feature>
<dbReference type="GO" id="GO:0005886">
    <property type="term" value="C:plasma membrane"/>
    <property type="evidence" value="ECO:0007669"/>
    <property type="project" value="UniProtKB-SubCell"/>
</dbReference>
<evidence type="ECO:0000313" key="10">
    <source>
        <dbReference type="EMBL" id="ABK52209.1"/>
    </source>
</evidence>
<evidence type="ECO:0000256" key="6">
    <source>
        <dbReference type="ARBA" id="ARBA00023136"/>
    </source>
</evidence>
<dbReference type="SUPFAM" id="SSF161098">
    <property type="entry name" value="MetI-like"/>
    <property type="match status" value="1"/>
</dbReference>
<gene>
    <name evidence="10" type="ordered locus">Acel_0435</name>
</gene>
<feature type="transmembrane region" description="Helical" evidence="7">
    <location>
        <begin position="96"/>
        <end position="116"/>
    </location>
</feature>
<evidence type="ECO:0000256" key="3">
    <source>
        <dbReference type="ARBA" id="ARBA00022475"/>
    </source>
</evidence>
<feature type="transmembrane region" description="Helical" evidence="7">
    <location>
        <begin position="178"/>
        <end position="205"/>
    </location>
</feature>
<dbReference type="Proteomes" id="UP000008221">
    <property type="component" value="Chromosome"/>
</dbReference>
<feature type="transmembrane region" description="Helical" evidence="7">
    <location>
        <begin position="128"/>
        <end position="150"/>
    </location>
</feature>
<evidence type="ECO:0000256" key="1">
    <source>
        <dbReference type="ARBA" id="ARBA00004651"/>
    </source>
</evidence>
<dbReference type="GO" id="GO:0055085">
    <property type="term" value="P:transmembrane transport"/>
    <property type="evidence" value="ECO:0007669"/>
    <property type="project" value="InterPro"/>
</dbReference>
<keyword evidence="6 7" id="KW-0472">Membrane</keyword>
<accession>A0LRZ9</accession>
<dbReference type="PANTHER" id="PTHR30193">
    <property type="entry name" value="ABC TRANSPORTER PERMEASE PROTEIN"/>
    <property type="match status" value="1"/>
</dbReference>